<feature type="domain" description="Nab N-terminal" evidence="8">
    <location>
        <begin position="8"/>
        <end position="83"/>
    </location>
</feature>
<dbReference type="GO" id="GO:0045892">
    <property type="term" value="P:negative regulation of DNA-templated transcription"/>
    <property type="evidence" value="ECO:0007669"/>
    <property type="project" value="InterPro"/>
</dbReference>
<dbReference type="Gene3D" id="1.20.120.2010">
    <property type="entry name" value="NAB conserved domain 2"/>
    <property type="match status" value="1"/>
</dbReference>
<dbReference type="SUPFAM" id="SSF47769">
    <property type="entry name" value="SAM/Pointed domain"/>
    <property type="match status" value="1"/>
</dbReference>
<evidence type="ECO:0000259" key="9">
    <source>
        <dbReference type="Pfam" id="PF04905"/>
    </source>
</evidence>
<keyword evidence="4" id="KW-0805">Transcription regulation</keyword>
<evidence type="ECO:0000256" key="6">
    <source>
        <dbReference type="ARBA" id="ARBA00023242"/>
    </source>
</evidence>
<name>A0AAD4MZE0_9BILA</name>
<dbReference type="InterPro" id="IPR006988">
    <property type="entry name" value="Nab_N"/>
</dbReference>
<evidence type="ECO:0000256" key="7">
    <source>
        <dbReference type="SAM" id="MobiDB-lite"/>
    </source>
</evidence>
<dbReference type="Gene3D" id="1.10.150.50">
    <property type="entry name" value="Transcription Factor, Ets-1"/>
    <property type="match status" value="1"/>
</dbReference>
<feature type="compositionally biased region" description="Low complexity" evidence="7">
    <location>
        <begin position="448"/>
        <end position="469"/>
    </location>
</feature>
<comment type="subcellular location">
    <subcellularLocation>
        <location evidence="1">Nucleus</location>
    </subcellularLocation>
</comment>
<dbReference type="PANTHER" id="PTHR12623:SF10">
    <property type="entry name" value="NGFI-A-BINDING PROTEIN HOMOLOG"/>
    <property type="match status" value="1"/>
</dbReference>
<accession>A0AAD4MZE0</accession>
<evidence type="ECO:0000313" key="10">
    <source>
        <dbReference type="EMBL" id="KAI1709708.1"/>
    </source>
</evidence>
<reference evidence="10" key="1">
    <citation type="submission" date="2022-01" db="EMBL/GenBank/DDBJ databases">
        <title>Genome Sequence Resource for Two Populations of Ditylenchus destructor, the Migratory Endoparasitic Phytonematode.</title>
        <authorList>
            <person name="Zhang H."/>
            <person name="Lin R."/>
            <person name="Xie B."/>
        </authorList>
    </citation>
    <scope>NUCLEOTIDE SEQUENCE</scope>
    <source>
        <strain evidence="10">BazhouSP</strain>
    </source>
</reference>
<dbReference type="GO" id="GO:0003712">
    <property type="term" value="F:transcription coregulator activity"/>
    <property type="evidence" value="ECO:0007669"/>
    <property type="project" value="InterPro"/>
</dbReference>
<feature type="region of interest" description="Disordered" evidence="7">
    <location>
        <begin position="422"/>
        <end position="503"/>
    </location>
</feature>
<comment type="similarity">
    <text evidence="2">Belongs to the NAB family.</text>
</comment>
<proteinExistence type="inferred from homology"/>
<sequence>MSGLRRANTLSEWQLQAVLYKAKLTQYYDTFISQGGDDIDQIMQCDEQEFLEIMSLVGMASKPLHVRRLQRTLNEFSLNRAQFLMNAIVYIGLPPMDFPCTSTTSTLDSLIAALQFLIPGFLPNQLDFSAVIASGQLDDSIPSTSKVIQRIGTVSSPGPSTSASLPITSSNNMMIGGTANILPFPDSVLMSLVSTASAFQASSMASHIMDSPAQSSIKSEPVSRSGGNISPIILSSSAGGTPQIKTPTYTPTASNMQNQSEIQASSDIGMMPSSSSSMSSAAAGDPASMLSQLFDMPSLSDNDIRQLTECALALTSQLPRVEPRLVHNKKKISKELLDAMSLPTNNPRRLAEFRRFSAIYGRFDAKRKPDKPLTFHEALVNEAAAQLAIFRPELLTRRDELFPLARRLVRMAGFRGLRNISHRRRRNRKRSAGGVDCAYDSSEHSQSRDSSVGSTSISPSPSPHISQSSGDLPNNGGASGTSTPQPNPQPAMSPNISKRRKAE</sequence>
<organism evidence="10 11">
    <name type="scientific">Ditylenchus destructor</name>
    <dbReference type="NCBI Taxonomy" id="166010"/>
    <lineage>
        <taxon>Eukaryota</taxon>
        <taxon>Metazoa</taxon>
        <taxon>Ecdysozoa</taxon>
        <taxon>Nematoda</taxon>
        <taxon>Chromadorea</taxon>
        <taxon>Rhabditida</taxon>
        <taxon>Tylenchina</taxon>
        <taxon>Tylenchomorpha</taxon>
        <taxon>Sphaerularioidea</taxon>
        <taxon>Anguinidae</taxon>
        <taxon>Anguininae</taxon>
        <taxon>Ditylenchus</taxon>
    </lineage>
</organism>
<dbReference type="AlphaFoldDB" id="A0AAD4MZE0"/>
<evidence type="ECO:0000256" key="5">
    <source>
        <dbReference type="ARBA" id="ARBA00023163"/>
    </source>
</evidence>
<evidence type="ECO:0000256" key="2">
    <source>
        <dbReference type="ARBA" id="ARBA00008864"/>
    </source>
</evidence>
<dbReference type="EMBL" id="JAKKPZ010000029">
    <property type="protein sequence ID" value="KAI1709708.1"/>
    <property type="molecule type" value="Genomic_DNA"/>
</dbReference>
<keyword evidence="11" id="KW-1185">Reference proteome</keyword>
<dbReference type="Pfam" id="PF04905">
    <property type="entry name" value="NCD2"/>
    <property type="match status" value="1"/>
</dbReference>
<evidence type="ECO:0000256" key="4">
    <source>
        <dbReference type="ARBA" id="ARBA00023015"/>
    </source>
</evidence>
<comment type="caution">
    <text evidence="10">The sequence shown here is derived from an EMBL/GenBank/DDBJ whole genome shotgun (WGS) entry which is preliminary data.</text>
</comment>
<keyword evidence="6" id="KW-0539">Nucleus</keyword>
<evidence type="ECO:0000256" key="3">
    <source>
        <dbReference type="ARBA" id="ARBA00022491"/>
    </source>
</evidence>
<dbReference type="PANTHER" id="PTHR12623">
    <property type="entry name" value="NGFI-A BINDING PROTEIN"/>
    <property type="match status" value="1"/>
</dbReference>
<dbReference type="GO" id="GO:0005634">
    <property type="term" value="C:nucleus"/>
    <property type="evidence" value="ECO:0007669"/>
    <property type="project" value="UniProtKB-SubCell"/>
</dbReference>
<dbReference type="InterPro" id="IPR038398">
    <property type="entry name" value="NCD2_sf"/>
</dbReference>
<evidence type="ECO:0000313" key="11">
    <source>
        <dbReference type="Proteomes" id="UP001201812"/>
    </source>
</evidence>
<evidence type="ECO:0000259" key="8">
    <source>
        <dbReference type="Pfam" id="PF04904"/>
    </source>
</evidence>
<evidence type="ECO:0000256" key="1">
    <source>
        <dbReference type="ARBA" id="ARBA00004123"/>
    </source>
</evidence>
<dbReference type="Pfam" id="PF04904">
    <property type="entry name" value="SAM_NCD1"/>
    <property type="match status" value="1"/>
</dbReference>
<feature type="compositionally biased region" description="Basic residues" evidence="7">
    <location>
        <begin position="422"/>
        <end position="431"/>
    </location>
</feature>
<keyword evidence="5" id="KW-0804">Transcription</keyword>
<dbReference type="InterPro" id="IPR039040">
    <property type="entry name" value="NAB_fam"/>
</dbReference>
<dbReference type="InterPro" id="IPR006989">
    <property type="entry name" value="NAB_co-repressor_dom"/>
</dbReference>
<protein>
    <submittedName>
        <fullName evidence="10">NAB conserved region 2 (NCD2) domain-containing protein</fullName>
    </submittedName>
</protein>
<feature type="domain" description="NAB co-repressor" evidence="9">
    <location>
        <begin position="299"/>
        <end position="416"/>
    </location>
</feature>
<gene>
    <name evidence="10" type="ORF">DdX_11099</name>
</gene>
<dbReference type="InterPro" id="IPR013761">
    <property type="entry name" value="SAM/pointed_sf"/>
</dbReference>
<dbReference type="Proteomes" id="UP001201812">
    <property type="component" value="Unassembled WGS sequence"/>
</dbReference>
<keyword evidence="3" id="KW-0678">Repressor</keyword>